<dbReference type="GO" id="GO:0003690">
    <property type="term" value="F:double-stranded DNA binding"/>
    <property type="evidence" value="ECO:0007669"/>
    <property type="project" value="TreeGrafter"/>
</dbReference>
<protein>
    <recommendedName>
        <fullName evidence="3">DNA helicase</fullName>
        <ecNumber evidence="3">3.6.4.12</ecNumber>
    </recommendedName>
</protein>
<dbReference type="Pfam" id="PF02735">
    <property type="entry name" value="Ku"/>
    <property type="match status" value="1"/>
</dbReference>
<comment type="subcellular location">
    <subcellularLocation>
        <location evidence="2">Chromosome</location>
        <location evidence="2">Telomere</location>
    </subcellularLocation>
    <subcellularLocation>
        <location evidence="1">Nucleus</location>
    </subcellularLocation>
</comment>
<dbReference type="SUPFAM" id="SSF100939">
    <property type="entry name" value="SPOC domain-like"/>
    <property type="match status" value="1"/>
</dbReference>
<dbReference type="GO" id="GO:0006303">
    <property type="term" value="P:double-strand break repair via nonhomologous end joining"/>
    <property type="evidence" value="ECO:0007669"/>
    <property type="project" value="InterPro"/>
</dbReference>
<keyword evidence="8" id="KW-0347">Helicase</keyword>
<keyword evidence="14" id="KW-0539">Nucleus</keyword>
<dbReference type="PANTHER" id="PTHR12604:SF4">
    <property type="entry name" value="X-RAY REPAIR CROSS-COMPLEMENTING PROTEIN 5"/>
    <property type="match status" value="1"/>
</dbReference>
<dbReference type="InterPro" id="IPR036465">
    <property type="entry name" value="vWFA_dom_sf"/>
</dbReference>
<dbReference type="GO" id="GO:0043564">
    <property type="term" value="C:Ku70:Ku80 complex"/>
    <property type="evidence" value="ECO:0007669"/>
    <property type="project" value="TreeGrafter"/>
</dbReference>
<dbReference type="GO" id="GO:0003678">
    <property type="term" value="F:DNA helicase activity"/>
    <property type="evidence" value="ECO:0007669"/>
    <property type="project" value="UniProtKB-EC"/>
</dbReference>
<keyword evidence="13" id="KW-0234">DNA repair</keyword>
<keyword evidence="6" id="KW-0227">DNA damage</keyword>
<evidence type="ECO:0000256" key="2">
    <source>
        <dbReference type="ARBA" id="ARBA00004574"/>
    </source>
</evidence>
<dbReference type="GO" id="GO:0042162">
    <property type="term" value="F:telomeric DNA binding"/>
    <property type="evidence" value="ECO:0007669"/>
    <property type="project" value="TreeGrafter"/>
</dbReference>
<keyword evidence="17" id="KW-1185">Reference proteome</keyword>
<sequence>MSEYTYIIIDESPPMKEDFQDSVDYVLDLIISKLVRGKKKDFISVITVHDKNTSNPMNDRSPDQWQNCVLENPTLYSWDKLEHLMKERLQINHEDVERSEADVPRAIAIALQHIADLEGKKKRKSVKYSILVVSNWLSENSWDGLIEPICSLSLTYDVLIGAIYFPHVKSEEDREVYALYEDNMRSLEKLIPTLRMRNGGNGRISGSFMASFETAKSFIRDVNKEPPKLVSPTPVFRGEIRIFCDINAIDMRDTISSLTSSVDSLKSLLSGYDKAADSASLYFMADGYPLTKKEAYFQTKEIAVIPSDENFNDDDSMVHYKISRIKYVRNHYVYEEENNENSTEDASKEKLVTQIQIKNGYKYGMSIIPATSTIQRQFKTLTHTGIDIISIAERGSIPPWYYKGESVMLFPGKSASTKDVTAFCMFSQALMVTDSIAIARVVQKPGRPVSLAALIPSFVLTEQTKSQIKTEEAASGVKRQHMQIDDDMQPKHYYGLTMVNLFFEDERRFAPFGKLGRVYKQEKDPQVKSSAVKETDMQRDIPTQDMVDVMEQFVEKLDLDRLNDDKPQDFKDESRFVEFNDFDTLPIPWNRGIDKQSTYKSISKVTRRILSQNSPKVHFMQKVVRVIYRYFLEDANGRSSLYDLIENSKKEPISGDARTAFDVLRESLENSTTINGRNMFIPDLYDQAVLESDQDMKSLLKRMQSLYGVEKIESKEKSAQEEINVGKIRPGVAKELASIEQLLGIGGEK</sequence>
<dbReference type="InterPro" id="IPR006164">
    <property type="entry name" value="DNA_bd_Ku70/Ku80"/>
</dbReference>
<evidence type="ECO:0000256" key="7">
    <source>
        <dbReference type="ARBA" id="ARBA00022801"/>
    </source>
</evidence>
<accession>A0A7D9CZ75</accession>
<dbReference type="GO" id="GO:0006310">
    <property type="term" value="P:DNA recombination"/>
    <property type="evidence" value="ECO:0007669"/>
    <property type="project" value="UniProtKB-KW"/>
</dbReference>
<evidence type="ECO:0000313" key="17">
    <source>
        <dbReference type="Proteomes" id="UP000478008"/>
    </source>
</evidence>
<keyword evidence="10" id="KW-0779">Telomere</keyword>
<evidence type="ECO:0000256" key="13">
    <source>
        <dbReference type="ARBA" id="ARBA00023204"/>
    </source>
</evidence>
<evidence type="ECO:0000256" key="9">
    <source>
        <dbReference type="ARBA" id="ARBA00022840"/>
    </source>
</evidence>
<dbReference type="SMART" id="SM00559">
    <property type="entry name" value="Ku78"/>
    <property type="match status" value="1"/>
</dbReference>
<dbReference type="GO" id="GO:0000781">
    <property type="term" value="C:chromosome, telomeric region"/>
    <property type="evidence" value="ECO:0007669"/>
    <property type="project" value="UniProtKB-SubCell"/>
</dbReference>
<keyword evidence="11" id="KW-0238">DNA-binding</keyword>
<organism evidence="16 17">
    <name type="scientific">Dekkera bruxellensis</name>
    <name type="common">Brettanomyces custersii</name>
    <dbReference type="NCBI Taxonomy" id="5007"/>
    <lineage>
        <taxon>Eukaryota</taxon>
        <taxon>Fungi</taxon>
        <taxon>Dikarya</taxon>
        <taxon>Ascomycota</taxon>
        <taxon>Saccharomycotina</taxon>
        <taxon>Pichiomycetes</taxon>
        <taxon>Pichiales</taxon>
        <taxon>Pichiaceae</taxon>
        <taxon>Brettanomyces</taxon>
    </lineage>
</organism>
<keyword evidence="9" id="KW-0067">ATP-binding</keyword>
<evidence type="ECO:0000256" key="5">
    <source>
        <dbReference type="ARBA" id="ARBA00022741"/>
    </source>
</evidence>
<evidence type="ECO:0000256" key="1">
    <source>
        <dbReference type="ARBA" id="ARBA00004123"/>
    </source>
</evidence>
<keyword evidence="7" id="KW-0378">Hydrolase</keyword>
<dbReference type="InterPro" id="IPR016194">
    <property type="entry name" value="SPOC-like_C_dom_sf"/>
</dbReference>
<evidence type="ECO:0000259" key="15">
    <source>
        <dbReference type="SMART" id="SM00559"/>
    </source>
</evidence>
<evidence type="ECO:0000256" key="10">
    <source>
        <dbReference type="ARBA" id="ARBA00022895"/>
    </source>
</evidence>
<evidence type="ECO:0000256" key="14">
    <source>
        <dbReference type="ARBA" id="ARBA00023242"/>
    </source>
</evidence>
<dbReference type="GO" id="GO:0005524">
    <property type="term" value="F:ATP binding"/>
    <property type="evidence" value="ECO:0007669"/>
    <property type="project" value="UniProtKB-KW"/>
</dbReference>
<keyword evidence="5" id="KW-0547">Nucleotide-binding</keyword>
<dbReference type="Gene3D" id="3.40.50.410">
    <property type="entry name" value="von Willebrand factor, type A domain"/>
    <property type="match status" value="1"/>
</dbReference>
<proteinExistence type="predicted"/>
<dbReference type="PANTHER" id="PTHR12604">
    <property type="entry name" value="KU AUTOANTIGEN DNA HELICASE"/>
    <property type="match status" value="1"/>
</dbReference>
<evidence type="ECO:0000256" key="6">
    <source>
        <dbReference type="ARBA" id="ARBA00022763"/>
    </source>
</evidence>
<name>A0A7D9CZ75_DEKBR</name>
<evidence type="ECO:0000256" key="3">
    <source>
        <dbReference type="ARBA" id="ARBA00012551"/>
    </source>
</evidence>
<dbReference type="AlphaFoldDB" id="A0A7D9CZ75"/>
<evidence type="ECO:0000256" key="4">
    <source>
        <dbReference type="ARBA" id="ARBA00022454"/>
    </source>
</evidence>
<dbReference type="EMBL" id="CABFWN010000005">
    <property type="protein sequence ID" value="VUG19354.1"/>
    <property type="molecule type" value="Genomic_DNA"/>
</dbReference>
<dbReference type="EC" id="3.6.4.12" evidence="3"/>
<dbReference type="GO" id="GO:0016787">
    <property type="term" value="F:hydrolase activity"/>
    <property type="evidence" value="ECO:0007669"/>
    <property type="project" value="UniProtKB-KW"/>
</dbReference>
<dbReference type="SUPFAM" id="SSF53300">
    <property type="entry name" value="vWA-like"/>
    <property type="match status" value="1"/>
</dbReference>
<evidence type="ECO:0000313" key="16">
    <source>
        <dbReference type="EMBL" id="VUG19354.1"/>
    </source>
</evidence>
<keyword evidence="12" id="KW-0233">DNA recombination</keyword>
<keyword evidence="4" id="KW-0158">Chromosome</keyword>
<feature type="domain" description="Ku" evidence="15">
    <location>
        <begin position="349"/>
        <end position="518"/>
    </location>
</feature>
<evidence type="ECO:0000256" key="12">
    <source>
        <dbReference type="ARBA" id="ARBA00023172"/>
    </source>
</evidence>
<dbReference type="Proteomes" id="UP000478008">
    <property type="component" value="Unassembled WGS sequence"/>
</dbReference>
<evidence type="ECO:0000256" key="8">
    <source>
        <dbReference type="ARBA" id="ARBA00022806"/>
    </source>
</evidence>
<reference evidence="16 17" key="1">
    <citation type="submission" date="2019-07" db="EMBL/GenBank/DDBJ databases">
        <authorList>
            <person name="Friedrich A."/>
            <person name="Schacherer J."/>
        </authorList>
    </citation>
    <scope>NUCLEOTIDE SEQUENCE [LARGE SCALE GENOMIC DNA]</scope>
</reference>
<dbReference type="GO" id="GO:0000723">
    <property type="term" value="P:telomere maintenance"/>
    <property type="evidence" value="ECO:0007669"/>
    <property type="project" value="TreeGrafter"/>
</dbReference>
<dbReference type="Gene3D" id="2.40.290.10">
    <property type="match status" value="1"/>
</dbReference>
<evidence type="ECO:0000256" key="11">
    <source>
        <dbReference type="ARBA" id="ARBA00023125"/>
    </source>
</evidence>
<gene>
    <name evidence="16" type="ORF">DEBR0S5_00738G</name>
</gene>